<name>A0A242MHI4_CABSO</name>
<sequence>MIDPQQSVVTERLQWPLANYNGRSFSDSADGLSAFADIWLSLFRCP</sequence>
<gene>
    <name evidence="1" type="ORF">PAMC26577_25880</name>
</gene>
<proteinExistence type="predicted"/>
<reference evidence="1 2" key="1">
    <citation type="submission" date="2017-03" db="EMBL/GenBank/DDBJ databases">
        <title>Genome analysis of strain PAMC 26577.</title>
        <authorList>
            <person name="Oh H.-M."/>
            <person name="Yang J.-A."/>
        </authorList>
    </citation>
    <scope>NUCLEOTIDE SEQUENCE [LARGE SCALE GENOMIC DNA]</scope>
    <source>
        <strain evidence="1 2">PAMC 26577</strain>
    </source>
</reference>
<evidence type="ECO:0000313" key="2">
    <source>
        <dbReference type="Proteomes" id="UP000195221"/>
    </source>
</evidence>
<organism evidence="1 2">
    <name type="scientific">Caballeronia sordidicola</name>
    <name type="common">Burkholderia sordidicola</name>
    <dbReference type="NCBI Taxonomy" id="196367"/>
    <lineage>
        <taxon>Bacteria</taxon>
        <taxon>Pseudomonadati</taxon>
        <taxon>Pseudomonadota</taxon>
        <taxon>Betaproteobacteria</taxon>
        <taxon>Burkholderiales</taxon>
        <taxon>Burkholderiaceae</taxon>
        <taxon>Caballeronia</taxon>
    </lineage>
</organism>
<dbReference type="EMBL" id="NBTZ01000105">
    <property type="protein sequence ID" value="OTP70761.1"/>
    <property type="molecule type" value="Genomic_DNA"/>
</dbReference>
<evidence type="ECO:0000313" key="1">
    <source>
        <dbReference type="EMBL" id="OTP70761.1"/>
    </source>
</evidence>
<comment type="caution">
    <text evidence="1">The sequence shown here is derived from an EMBL/GenBank/DDBJ whole genome shotgun (WGS) entry which is preliminary data.</text>
</comment>
<dbReference type="AlphaFoldDB" id="A0A242MHI4"/>
<protein>
    <submittedName>
        <fullName evidence="1">Uncharacterized protein</fullName>
    </submittedName>
</protein>
<dbReference type="Proteomes" id="UP000195221">
    <property type="component" value="Unassembled WGS sequence"/>
</dbReference>
<accession>A0A242MHI4</accession>